<proteinExistence type="predicted"/>
<gene>
    <name evidence="2" type="ORF">PAHAL_9G611500</name>
</gene>
<name>A0A2S3IV13_9POAL</name>
<keyword evidence="1" id="KW-1133">Transmembrane helix</keyword>
<dbReference type="Gramene" id="PAN52025">
    <property type="protein sequence ID" value="PAN52025"/>
    <property type="gene ID" value="PAHAL_9G611500"/>
</dbReference>
<keyword evidence="1" id="KW-0812">Transmembrane</keyword>
<sequence>MFCIIPRYLQIAPRFGSRLRIAIRVFTYCTLIFINNPLIWIAIICKLPHYIYKWTPVRVWYVSWPVAAAAAAALPAGIALLRRPHKRCAPFLFGSLSLDPRRSLRRQPLLELPRRLGMPLPGRRCPLYLLLRCGDPRGRGGRTATTTAAVVAHKRRRVFLPSLAHVKTSQSFAFRPILAWPGDGQVQLRPEFVSMSESARGEGWRREAAQIWSGTRTRPWSAGAPLLRGAWMFPGRNLMLAKRRQDIERENFYTYIEEMMEQDEEEATKTMPPTRIVKYYDLLGKAWGWDRLLPLAGVSRSDYSKYIEEYFRRNARELVPGAAAALAEICLKKEEQLASQWKIRMEPKMEQILPSRSIILSCLIHERIKCTFSHSHSGLQIF</sequence>
<organism evidence="2">
    <name type="scientific">Panicum hallii</name>
    <dbReference type="NCBI Taxonomy" id="206008"/>
    <lineage>
        <taxon>Eukaryota</taxon>
        <taxon>Viridiplantae</taxon>
        <taxon>Streptophyta</taxon>
        <taxon>Embryophyta</taxon>
        <taxon>Tracheophyta</taxon>
        <taxon>Spermatophyta</taxon>
        <taxon>Magnoliopsida</taxon>
        <taxon>Liliopsida</taxon>
        <taxon>Poales</taxon>
        <taxon>Poaceae</taxon>
        <taxon>PACMAD clade</taxon>
        <taxon>Panicoideae</taxon>
        <taxon>Panicodae</taxon>
        <taxon>Paniceae</taxon>
        <taxon>Panicinae</taxon>
        <taxon>Panicum</taxon>
        <taxon>Panicum sect. Panicum</taxon>
    </lineage>
</organism>
<protein>
    <submittedName>
        <fullName evidence="2">Uncharacterized protein</fullName>
    </submittedName>
</protein>
<dbReference type="Proteomes" id="UP000243499">
    <property type="component" value="Chromosome 9"/>
</dbReference>
<dbReference type="EMBL" id="CM008054">
    <property type="protein sequence ID" value="PAN52025.2"/>
    <property type="molecule type" value="Genomic_DNA"/>
</dbReference>
<accession>A0A2S3IV13</accession>
<feature type="transmembrane region" description="Helical" evidence="1">
    <location>
        <begin position="21"/>
        <end position="43"/>
    </location>
</feature>
<dbReference type="AlphaFoldDB" id="A0A2S3IV13"/>
<feature type="transmembrane region" description="Helical" evidence="1">
    <location>
        <begin position="63"/>
        <end position="81"/>
    </location>
</feature>
<evidence type="ECO:0000313" key="2">
    <source>
        <dbReference type="EMBL" id="PAN52025.2"/>
    </source>
</evidence>
<evidence type="ECO:0000256" key="1">
    <source>
        <dbReference type="SAM" id="Phobius"/>
    </source>
</evidence>
<keyword evidence="1" id="KW-0472">Membrane</keyword>
<reference evidence="2" key="1">
    <citation type="submission" date="2018-04" db="EMBL/GenBank/DDBJ databases">
        <title>WGS assembly of Panicum hallii.</title>
        <authorList>
            <person name="Lovell J."/>
            <person name="Jenkins J."/>
            <person name="Lowry D."/>
            <person name="Mamidi S."/>
            <person name="Sreedasyam A."/>
            <person name="Weng X."/>
            <person name="Barry K."/>
            <person name="Bonette J."/>
            <person name="Campitelli B."/>
            <person name="Daum C."/>
            <person name="Gordon S."/>
            <person name="Gould B."/>
            <person name="Lipzen A."/>
            <person name="Macqueen A."/>
            <person name="Palacio-Mejia J."/>
            <person name="Plott C."/>
            <person name="Shakirov E."/>
            <person name="Shu S."/>
            <person name="Yoshinaga Y."/>
            <person name="Zane M."/>
            <person name="Rokhsar D."/>
            <person name="Grimwood J."/>
            <person name="Schmutz J."/>
            <person name="Juenger T."/>
        </authorList>
    </citation>
    <scope>NUCLEOTIDE SEQUENCE [LARGE SCALE GENOMIC DNA]</scope>
    <source>
        <strain evidence="2">FIL2</strain>
    </source>
</reference>